<evidence type="ECO:0000256" key="4">
    <source>
        <dbReference type="ARBA" id="ARBA00023163"/>
    </source>
</evidence>
<dbReference type="GO" id="GO:0003677">
    <property type="term" value="F:DNA binding"/>
    <property type="evidence" value="ECO:0007669"/>
    <property type="project" value="InterPro"/>
</dbReference>
<dbReference type="InterPro" id="IPR039425">
    <property type="entry name" value="RNA_pol_sigma-70-like"/>
</dbReference>
<dbReference type="SUPFAM" id="SSF88946">
    <property type="entry name" value="Sigma2 domain of RNA polymerase sigma factors"/>
    <property type="match status" value="1"/>
</dbReference>
<dbReference type="PANTHER" id="PTHR43133">
    <property type="entry name" value="RNA POLYMERASE ECF-TYPE SIGMA FACTO"/>
    <property type="match status" value="1"/>
</dbReference>
<sequence>MFWTKVSRYINSLEISQKTQIIEKIKKGTFPMPVQSNKKKTFDKEKERLLIERAKKGDKKAFEAIVEMYQNFVLIACRKRLAWDPEKSEDAAMEVFVKLWKTGLKSFRYEAPFSTYLNRIIEWTCTDIFKKENRLPLVPESQLDVDDCERKDGFLESTKDEKILGPEEATYKLQKVRAIDHCRKRLGEKRNIILDMIYFKGYAYKEVAELLDIPVGTVRSNLSRALRDLQKCLKSLLKRRS</sequence>
<dbReference type="NCBIfam" id="TIGR02937">
    <property type="entry name" value="sigma70-ECF"/>
    <property type="match status" value="1"/>
</dbReference>
<evidence type="ECO:0000259" key="5">
    <source>
        <dbReference type="Pfam" id="PF04542"/>
    </source>
</evidence>
<gene>
    <name evidence="7" type="ORF">ENJ63_03310</name>
</gene>
<organism evidence="7">
    <name type="scientific">Dissulfuribacter thermophilus</name>
    <dbReference type="NCBI Taxonomy" id="1156395"/>
    <lineage>
        <taxon>Bacteria</taxon>
        <taxon>Pseudomonadati</taxon>
        <taxon>Thermodesulfobacteriota</taxon>
        <taxon>Dissulfuribacteria</taxon>
        <taxon>Dissulfuribacterales</taxon>
        <taxon>Dissulfuribacteraceae</taxon>
        <taxon>Dissulfuribacter</taxon>
    </lineage>
</organism>
<accession>A0A7V2SYV0</accession>
<feature type="domain" description="RNA polymerase sigma factor 70 region 4 type 2" evidence="6">
    <location>
        <begin position="178"/>
        <end position="229"/>
    </location>
</feature>
<protein>
    <submittedName>
        <fullName evidence="7">Sigma-70 family RNA polymerase sigma factor</fullName>
    </submittedName>
</protein>
<dbReference type="InterPro" id="IPR036388">
    <property type="entry name" value="WH-like_DNA-bd_sf"/>
</dbReference>
<dbReference type="InterPro" id="IPR013324">
    <property type="entry name" value="RNA_pol_sigma_r3/r4-like"/>
</dbReference>
<comment type="similarity">
    <text evidence="1">Belongs to the sigma-70 factor family. ECF subfamily.</text>
</comment>
<dbReference type="Gene3D" id="1.10.1740.10">
    <property type="match status" value="1"/>
</dbReference>
<dbReference type="PANTHER" id="PTHR43133:SF51">
    <property type="entry name" value="RNA POLYMERASE SIGMA FACTOR"/>
    <property type="match status" value="1"/>
</dbReference>
<evidence type="ECO:0000256" key="1">
    <source>
        <dbReference type="ARBA" id="ARBA00010641"/>
    </source>
</evidence>
<dbReference type="InterPro" id="IPR014284">
    <property type="entry name" value="RNA_pol_sigma-70_dom"/>
</dbReference>
<comment type="caution">
    <text evidence="7">The sequence shown here is derived from an EMBL/GenBank/DDBJ whole genome shotgun (WGS) entry which is preliminary data.</text>
</comment>
<dbReference type="Gene3D" id="1.10.10.10">
    <property type="entry name" value="Winged helix-like DNA-binding domain superfamily/Winged helix DNA-binding domain"/>
    <property type="match status" value="1"/>
</dbReference>
<dbReference type="SUPFAM" id="SSF88659">
    <property type="entry name" value="Sigma3 and sigma4 domains of RNA polymerase sigma factors"/>
    <property type="match status" value="1"/>
</dbReference>
<dbReference type="Pfam" id="PF04542">
    <property type="entry name" value="Sigma70_r2"/>
    <property type="match status" value="1"/>
</dbReference>
<dbReference type="GO" id="GO:0016987">
    <property type="term" value="F:sigma factor activity"/>
    <property type="evidence" value="ECO:0007669"/>
    <property type="project" value="UniProtKB-KW"/>
</dbReference>
<keyword evidence="3" id="KW-0731">Sigma factor</keyword>
<feature type="domain" description="RNA polymerase sigma-70 region 2" evidence="5">
    <location>
        <begin position="66"/>
        <end position="134"/>
    </location>
</feature>
<dbReference type="InterPro" id="IPR013249">
    <property type="entry name" value="RNA_pol_sigma70_r4_t2"/>
</dbReference>
<reference evidence="7" key="1">
    <citation type="journal article" date="2020" name="mSystems">
        <title>Genome- and Community-Level Interaction Insights into Carbon Utilization and Element Cycling Functions of Hydrothermarchaeota in Hydrothermal Sediment.</title>
        <authorList>
            <person name="Zhou Z."/>
            <person name="Liu Y."/>
            <person name="Xu W."/>
            <person name="Pan J."/>
            <person name="Luo Z.H."/>
            <person name="Li M."/>
        </authorList>
    </citation>
    <scope>NUCLEOTIDE SEQUENCE [LARGE SCALE GENOMIC DNA]</scope>
    <source>
        <strain evidence="7">HyVt-503</strain>
    </source>
</reference>
<evidence type="ECO:0000256" key="3">
    <source>
        <dbReference type="ARBA" id="ARBA00023082"/>
    </source>
</evidence>
<dbReference type="GO" id="GO:0006352">
    <property type="term" value="P:DNA-templated transcription initiation"/>
    <property type="evidence" value="ECO:0007669"/>
    <property type="project" value="InterPro"/>
</dbReference>
<proteinExistence type="inferred from homology"/>
<keyword evidence="2" id="KW-0805">Transcription regulation</keyword>
<dbReference type="AlphaFoldDB" id="A0A7V2SYV0"/>
<dbReference type="InterPro" id="IPR013325">
    <property type="entry name" value="RNA_pol_sigma_r2"/>
</dbReference>
<dbReference type="Proteomes" id="UP000885797">
    <property type="component" value="Unassembled WGS sequence"/>
</dbReference>
<dbReference type="EMBL" id="DRND01000262">
    <property type="protein sequence ID" value="HFC46890.1"/>
    <property type="molecule type" value="Genomic_DNA"/>
</dbReference>
<dbReference type="Pfam" id="PF08281">
    <property type="entry name" value="Sigma70_r4_2"/>
    <property type="match status" value="1"/>
</dbReference>
<name>A0A7V2SYV0_9BACT</name>
<dbReference type="InterPro" id="IPR007627">
    <property type="entry name" value="RNA_pol_sigma70_r2"/>
</dbReference>
<evidence type="ECO:0000256" key="2">
    <source>
        <dbReference type="ARBA" id="ARBA00023015"/>
    </source>
</evidence>
<evidence type="ECO:0000313" key="7">
    <source>
        <dbReference type="EMBL" id="HFC46890.1"/>
    </source>
</evidence>
<evidence type="ECO:0000259" key="6">
    <source>
        <dbReference type="Pfam" id="PF08281"/>
    </source>
</evidence>
<keyword evidence="4" id="KW-0804">Transcription</keyword>